<comment type="caution">
    <text evidence="3">The sequence shown here is derived from an EMBL/GenBank/DDBJ whole genome shotgun (WGS) entry which is preliminary data.</text>
</comment>
<dbReference type="NCBIfam" id="TIGR03317">
    <property type="entry name" value="ygfZ_signature"/>
    <property type="match status" value="1"/>
</dbReference>
<evidence type="ECO:0000313" key="4">
    <source>
        <dbReference type="Proteomes" id="UP000786693"/>
    </source>
</evidence>
<organism evidence="3 4">
    <name type="scientific">Jannaschia pagri</name>
    <dbReference type="NCBI Taxonomy" id="2829797"/>
    <lineage>
        <taxon>Bacteria</taxon>
        <taxon>Pseudomonadati</taxon>
        <taxon>Pseudomonadota</taxon>
        <taxon>Alphaproteobacteria</taxon>
        <taxon>Rhodobacterales</taxon>
        <taxon>Roseobacteraceae</taxon>
        <taxon>Jannaschia</taxon>
    </lineage>
</organism>
<feature type="domain" description="CAF17 C-terminal" evidence="2">
    <location>
        <begin position="185"/>
        <end position="227"/>
    </location>
</feature>
<evidence type="ECO:0000256" key="1">
    <source>
        <dbReference type="ARBA" id="ARBA00022946"/>
    </source>
</evidence>
<dbReference type="Pfam" id="PF25455">
    <property type="entry name" value="Beta-barrel_CAF17_C"/>
    <property type="match status" value="1"/>
</dbReference>
<dbReference type="PANTHER" id="PTHR22602:SF0">
    <property type="entry name" value="TRANSFERASE CAF17, MITOCHONDRIAL-RELATED"/>
    <property type="match status" value="1"/>
</dbReference>
<dbReference type="InterPro" id="IPR057460">
    <property type="entry name" value="CAF17_C"/>
</dbReference>
<protein>
    <submittedName>
        <fullName evidence="3">Aminomethyltransferase</fullName>
    </submittedName>
</protein>
<dbReference type="EMBL" id="BPFH01000002">
    <property type="protein sequence ID" value="GIT94896.1"/>
    <property type="molecule type" value="Genomic_DNA"/>
</dbReference>
<dbReference type="PANTHER" id="PTHR22602">
    <property type="entry name" value="TRANSFERASE CAF17, MITOCHONDRIAL-RELATED"/>
    <property type="match status" value="1"/>
</dbReference>
<reference evidence="3 4" key="1">
    <citation type="submission" date="2021-05" db="EMBL/GenBank/DDBJ databases">
        <title>Bacteria Genome sequencing.</title>
        <authorList>
            <person name="Takabe Y."/>
            <person name="Nakajima Y."/>
            <person name="Suzuki S."/>
            <person name="Shiozaki T."/>
        </authorList>
    </citation>
    <scope>NUCLEOTIDE SEQUENCE [LARGE SCALE GENOMIC DNA]</scope>
    <source>
        <strain evidence="3 4">AI_62</strain>
    </source>
</reference>
<sequence length="237" mass="25376">MTRTVLRISGADRATFLDGLLTANVPAHGLGYAALLTPQGKYLADFLTWQDAEATYLDVATDLAQATAQRLTMYRLRAKVDIADARLTVGRGLGEPPAGALADPRPGMGWRHYGGSGDGGVDWDAVRVDNLIPETGRELIHGESYILEMGFERLGGVDFKKGCYVGQEIVARMHHKTTLRKGLARVAGPVTEGAEITSGGKPAGVIHTCAGDRALAYLRFDRAEGMETPQGPLTRDA</sequence>
<gene>
    <name evidence="3" type="ORF">JANAI62_15190</name>
</gene>
<name>A0ABQ4NKF4_9RHOB</name>
<dbReference type="RefSeq" id="WP_220748389.1">
    <property type="nucleotide sequence ID" value="NZ_BPFH01000002.1"/>
</dbReference>
<dbReference type="Proteomes" id="UP000786693">
    <property type="component" value="Unassembled WGS sequence"/>
</dbReference>
<dbReference type="Gene3D" id="3.30.1360.120">
    <property type="entry name" value="Probable tRNA modification gtpase trme, domain 1"/>
    <property type="match status" value="2"/>
</dbReference>
<evidence type="ECO:0000313" key="3">
    <source>
        <dbReference type="EMBL" id="GIT94896.1"/>
    </source>
</evidence>
<dbReference type="InterPro" id="IPR017703">
    <property type="entry name" value="YgfZ/GCV_T_CS"/>
</dbReference>
<accession>A0ABQ4NKF4</accession>
<keyword evidence="4" id="KW-1185">Reference proteome</keyword>
<keyword evidence="1" id="KW-0809">Transit peptide</keyword>
<proteinExistence type="predicted"/>
<dbReference type="InterPro" id="IPR027266">
    <property type="entry name" value="TrmE/GcvT-like"/>
</dbReference>
<dbReference type="InterPro" id="IPR045179">
    <property type="entry name" value="YgfZ/GcvT"/>
</dbReference>
<evidence type="ECO:0000259" key="2">
    <source>
        <dbReference type="Pfam" id="PF25455"/>
    </source>
</evidence>
<dbReference type="SUPFAM" id="SSF103025">
    <property type="entry name" value="Folate-binding domain"/>
    <property type="match status" value="1"/>
</dbReference>